<accession>F1YEU8</accession>
<dbReference type="eggNOG" id="COG0681">
    <property type="taxonomic scope" value="Bacteria"/>
</dbReference>
<keyword evidence="2" id="KW-1133">Transmembrane helix</keyword>
<feature type="transmembrane region" description="Helical" evidence="2">
    <location>
        <begin position="24"/>
        <end position="47"/>
    </location>
</feature>
<keyword evidence="2" id="KW-0472">Membrane</keyword>
<feature type="compositionally biased region" description="Low complexity" evidence="1">
    <location>
        <begin position="493"/>
        <end position="514"/>
    </location>
</feature>
<reference evidence="3 4" key="1">
    <citation type="journal article" date="2011" name="J. Bacteriol.">
        <title>Draft Genome Sequence of Gordonia neofelifaecis NRRL B-59395, a Cholesterol-Degrading Actinomycete.</title>
        <authorList>
            <person name="Ge F."/>
            <person name="Li W."/>
            <person name="Chen G."/>
            <person name="Liu Y."/>
            <person name="Zhang G."/>
            <person name="Yong B."/>
            <person name="Wang Q."/>
            <person name="Wang N."/>
            <person name="Huang Z."/>
            <person name="Li W."/>
            <person name="Wang J."/>
            <person name="Wu C."/>
            <person name="Xie Q."/>
            <person name="Liu G."/>
        </authorList>
    </citation>
    <scope>NUCLEOTIDE SEQUENCE [LARGE SCALE GENOMIC DNA]</scope>
    <source>
        <strain evidence="3 4">NRRL B-59395</strain>
    </source>
</reference>
<proteinExistence type="predicted"/>
<evidence type="ECO:0000313" key="4">
    <source>
        <dbReference type="Proteomes" id="UP000035065"/>
    </source>
</evidence>
<feature type="compositionally biased region" description="Low complexity" evidence="1">
    <location>
        <begin position="352"/>
        <end position="406"/>
    </location>
</feature>
<keyword evidence="4" id="KW-1185">Reference proteome</keyword>
<dbReference type="RefSeq" id="WP_009677496.1">
    <property type="nucleotide sequence ID" value="NZ_AEUD01000001.1"/>
</dbReference>
<sequence>MTCDETPTDPFMPIRPRRPAADRALTVAAAAGVACILATVAAVLFGVRPMIFETGSMSPAIPVGALGFSRTVPATQLRSGDVATVVRADGTRVTHRVVSVDATSSTSAMLTMRGDANPAPDPDRYIVADARRVYFTVPVLGYVASWLGNPYTLAIQALGVSALLLVAFAPEQGWRRSRAARRMVGTTAAAVTVAVVATGVVDPGEARAATANATATGALATGRPANPTSLSCYNTTTTYLLLPYSTVELRWPNPPSQANYTYELSFPGQTQAPILLPASSLANPAVYKFEQGILGSLLTWILGGGSYPVVLTNLIGNFRSSGTATQSLRATTPVFEVPAGIRCVSPTGTASARLAPTTTSSAASSAPPSTSASSTSASSTSDAASSPPASSPSAPAAPTTTSEVAPSPTPELPAGGTPTSSGRYAFYDDGGAVTIRDATSTEVVYRGSFPSSSTVRWLPGSEQLEITEPDGTVVTVSRSGSDWLEQRTPPPTTAAAQSPAAQSPATQQGTTTSTEPVPEAPAG</sequence>
<dbReference type="EMBL" id="AEUD01000001">
    <property type="protein sequence ID" value="EGD56931.1"/>
    <property type="molecule type" value="Genomic_DNA"/>
</dbReference>
<dbReference type="OrthoDB" id="3790724at2"/>
<evidence type="ECO:0000256" key="2">
    <source>
        <dbReference type="SAM" id="Phobius"/>
    </source>
</evidence>
<dbReference type="Proteomes" id="UP000035065">
    <property type="component" value="Unassembled WGS sequence"/>
</dbReference>
<dbReference type="CDD" id="cd06462">
    <property type="entry name" value="Peptidase_S24_S26"/>
    <property type="match status" value="1"/>
</dbReference>
<organism evidence="3 4">
    <name type="scientific">Gordonia neofelifaecis NRRL B-59395</name>
    <dbReference type="NCBI Taxonomy" id="644548"/>
    <lineage>
        <taxon>Bacteria</taxon>
        <taxon>Bacillati</taxon>
        <taxon>Actinomycetota</taxon>
        <taxon>Actinomycetes</taxon>
        <taxon>Mycobacteriales</taxon>
        <taxon>Gordoniaceae</taxon>
        <taxon>Gordonia</taxon>
    </lineage>
</organism>
<protein>
    <recommendedName>
        <fullName evidence="5">Peptidase S26B, signal peptidase</fullName>
    </recommendedName>
</protein>
<gene>
    <name evidence="3" type="ORF">SCNU_01095</name>
</gene>
<evidence type="ECO:0008006" key="5">
    <source>
        <dbReference type="Google" id="ProtNLM"/>
    </source>
</evidence>
<feature type="region of interest" description="Disordered" evidence="1">
    <location>
        <begin position="445"/>
        <end position="523"/>
    </location>
</feature>
<evidence type="ECO:0000313" key="3">
    <source>
        <dbReference type="EMBL" id="EGD56931.1"/>
    </source>
</evidence>
<keyword evidence="2" id="KW-0812">Transmembrane</keyword>
<dbReference type="STRING" id="644548.SCNU_01095"/>
<evidence type="ECO:0000256" key="1">
    <source>
        <dbReference type="SAM" id="MobiDB-lite"/>
    </source>
</evidence>
<feature type="region of interest" description="Disordered" evidence="1">
    <location>
        <begin position="352"/>
        <end position="427"/>
    </location>
</feature>
<dbReference type="AlphaFoldDB" id="F1YEU8"/>
<comment type="caution">
    <text evidence="3">The sequence shown here is derived from an EMBL/GenBank/DDBJ whole genome shotgun (WGS) entry which is preliminary data.</text>
</comment>
<name>F1YEU8_9ACTN</name>